<accession>A0A4Q2UKJ6</accession>
<comment type="caution">
    <text evidence="2">The sequence shown here is derived from an EMBL/GenBank/DDBJ whole genome shotgun (WGS) entry which is preliminary data.</text>
</comment>
<organism evidence="2 3">
    <name type="scientific">Spirosoma sordidisoli</name>
    <dbReference type="NCBI Taxonomy" id="2502893"/>
    <lineage>
        <taxon>Bacteria</taxon>
        <taxon>Pseudomonadati</taxon>
        <taxon>Bacteroidota</taxon>
        <taxon>Cytophagia</taxon>
        <taxon>Cytophagales</taxon>
        <taxon>Cytophagaceae</taxon>
        <taxon>Spirosoma</taxon>
    </lineage>
</organism>
<sequence>MNVPFAFTILTISGLFLIGVLIFILVRFRNQLKNGIRVSGTLVDYEAKASSRGQTAYHPIVEFKTILGER</sequence>
<dbReference type="RefSeq" id="WP_129604110.1">
    <property type="nucleotide sequence ID" value="NZ_SBLB01000006.1"/>
</dbReference>
<evidence type="ECO:0000313" key="2">
    <source>
        <dbReference type="EMBL" id="RYC68151.1"/>
    </source>
</evidence>
<keyword evidence="3" id="KW-1185">Reference proteome</keyword>
<proteinExistence type="predicted"/>
<reference evidence="2 3" key="1">
    <citation type="submission" date="2019-01" db="EMBL/GenBank/DDBJ databases">
        <title>Spirosoma flava sp. nov., a propanil-degrading bacterium isolated from herbicide-contaminated soil.</title>
        <authorList>
            <person name="Zhang L."/>
            <person name="Jiang J.-D."/>
        </authorList>
    </citation>
    <scope>NUCLEOTIDE SEQUENCE [LARGE SCALE GENOMIC DNA]</scope>
    <source>
        <strain evidence="2 3">TY50</strain>
    </source>
</reference>
<dbReference type="EMBL" id="SBLB01000006">
    <property type="protein sequence ID" value="RYC68151.1"/>
    <property type="molecule type" value="Genomic_DNA"/>
</dbReference>
<feature type="transmembrane region" description="Helical" evidence="1">
    <location>
        <begin position="6"/>
        <end position="28"/>
    </location>
</feature>
<evidence type="ECO:0000313" key="3">
    <source>
        <dbReference type="Proteomes" id="UP000290407"/>
    </source>
</evidence>
<keyword evidence="1" id="KW-0812">Transmembrane</keyword>
<evidence type="ECO:0008006" key="4">
    <source>
        <dbReference type="Google" id="ProtNLM"/>
    </source>
</evidence>
<gene>
    <name evidence="2" type="ORF">EQG79_22130</name>
</gene>
<dbReference type="AlphaFoldDB" id="A0A4Q2UKJ6"/>
<protein>
    <recommendedName>
        <fullName evidence="4">DUF3592 domain-containing protein</fullName>
    </recommendedName>
</protein>
<keyword evidence="1" id="KW-0472">Membrane</keyword>
<name>A0A4Q2UKJ6_9BACT</name>
<dbReference type="Proteomes" id="UP000290407">
    <property type="component" value="Unassembled WGS sequence"/>
</dbReference>
<evidence type="ECO:0000256" key="1">
    <source>
        <dbReference type="SAM" id="Phobius"/>
    </source>
</evidence>
<keyword evidence="1" id="KW-1133">Transmembrane helix</keyword>